<dbReference type="InterPro" id="IPR013785">
    <property type="entry name" value="Aldolase_TIM"/>
</dbReference>
<dbReference type="GO" id="GO:0004764">
    <property type="term" value="F:shikimate 3-dehydrogenase (NADP+) activity"/>
    <property type="evidence" value="ECO:0007669"/>
    <property type="project" value="InterPro"/>
</dbReference>
<dbReference type="Gene3D" id="3.20.20.70">
    <property type="entry name" value="Aldolase class I"/>
    <property type="match status" value="1"/>
</dbReference>
<sequence length="150" mass="17030">MICVSIGRGRHKHLLAEHRHLVSEGAQLVELRLDYLKRNINLPRLLDNRPCPIVATCRRSQDGGRWEGTEESRQMILRSAIAGGVDYVDLEEDVAALIPRYGDCKRIISLHNFRETPHDLESIHRRLAALDADIVKIATMAHSPHDGLRM</sequence>
<reference evidence="1" key="1">
    <citation type="submission" date="2018-05" db="EMBL/GenBank/DDBJ databases">
        <authorList>
            <person name="Lanie J.A."/>
            <person name="Ng W.-L."/>
            <person name="Kazmierczak K.M."/>
            <person name="Andrzejewski T.M."/>
            <person name="Davidsen T.M."/>
            <person name="Wayne K.J."/>
            <person name="Tettelin H."/>
            <person name="Glass J.I."/>
            <person name="Rusch D."/>
            <person name="Podicherti R."/>
            <person name="Tsui H.-C.T."/>
            <person name="Winkler M.E."/>
        </authorList>
    </citation>
    <scope>NUCLEOTIDE SEQUENCE</scope>
</reference>
<dbReference type="PANTHER" id="PTHR21089:SF1">
    <property type="entry name" value="BIFUNCTIONAL 3-DEHYDROQUINATE DEHYDRATASE_SHIKIMATE DEHYDROGENASE, CHLOROPLASTIC"/>
    <property type="match status" value="1"/>
</dbReference>
<dbReference type="GO" id="GO:0050661">
    <property type="term" value="F:NADP binding"/>
    <property type="evidence" value="ECO:0007669"/>
    <property type="project" value="TreeGrafter"/>
</dbReference>
<dbReference type="InterPro" id="IPR022893">
    <property type="entry name" value="Shikimate_DH_fam"/>
</dbReference>
<dbReference type="SUPFAM" id="SSF51569">
    <property type="entry name" value="Aldolase"/>
    <property type="match status" value="1"/>
</dbReference>
<dbReference type="PANTHER" id="PTHR21089">
    <property type="entry name" value="SHIKIMATE DEHYDROGENASE"/>
    <property type="match status" value="1"/>
</dbReference>
<dbReference type="GO" id="GO:0005829">
    <property type="term" value="C:cytosol"/>
    <property type="evidence" value="ECO:0007669"/>
    <property type="project" value="TreeGrafter"/>
</dbReference>
<dbReference type="GO" id="GO:0019632">
    <property type="term" value="P:shikimate metabolic process"/>
    <property type="evidence" value="ECO:0007669"/>
    <property type="project" value="TreeGrafter"/>
</dbReference>
<protein>
    <recommendedName>
        <fullName evidence="2">3-dehydroquinate dehydratase</fullName>
    </recommendedName>
</protein>
<gene>
    <name evidence="1" type="ORF">METZ01_LOCUS468634</name>
</gene>
<organism evidence="1">
    <name type="scientific">marine metagenome</name>
    <dbReference type="NCBI Taxonomy" id="408172"/>
    <lineage>
        <taxon>unclassified sequences</taxon>
        <taxon>metagenomes</taxon>
        <taxon>ecological metagenomes</taxon>
    </lineage>
</organism>
<dbReference type="CDD" id="cd00502">
    <property type="entry name" value="DHQase_I"/>
    <property type="match status" value="1"/>
</dbReference>
<dbReference type="EMBL" id="UINC01198010">
    <property type="protein sequence ID" value="SVE15780.1"/>
    <property type="molecule type" value="Genomic_DNA"/>
</dbReference>
<dbReference type="InterPro" id="IPR001381">
    <property type="entry name" value="DHquinase_I"/>
</dbReference>
<proteinExistence type="predicted"/>
<accession>A0A383B7K4</accession>
<name>A0A383B7K4_9ZZZZ</name>
<dbReference type="GO" id="GO:0003855">
    <property type="term" value="F:3-dehydroquinate dehydratase activity"/>
    <property type="evidence" value="ECO:0007669"/>
    <property type="project" value="InterPro"/>
</dbReference>
<evidence type="ECO:0000313" key="1">
    <source>
        <dbReference type="EMBL" id="SVE15780.1"/>
    </source>
</evidence>
<feature type="non-terminal residue" evidence="1">
    <location>
        <position position="150"/>
    </location>
</feature>
<dbReference type="GO" id="GO:0009423">
    <property type="term" value="P:chorismate biosynthetic process"/>
    <property type="evidence" value="ECO:0007669"/>
    <property type="project" value="TreeGrafter"/>
</dbReference>
<evidence type="ECO:0008006" key="2">
    <source>
        <dbReference type="Google" id="ProtNLM"/>
    </source>
</evidence>
<dbReference type="AlphaFoldDB" id="A0A383B7K4"/>
<dbReference type="Pfam" id="PF01487">
    <property type="entry name" value="DHquinase_I"/>
    <property type="match status" value="1"/>
</dbReference>